<dbReference type="OrthoDB" id="227187at2"/>
<dbReference type="InterPro" id="IPR011444">
    <property type="entry name" value="DUF1549"/>
</dbReference>
<dbReference type="Pfam" id="PF07587">
    <property type="entry name" value="PSD1"/>
    <property type="match status" value="1"/>
</dbReference>
<accession>A0A225E0P5</accession>
<dbReference type="EMBL" id="NIDE01000003">
    <property type="protein sequence ID" value="OWK44378.1"/>
    <property type="molecule type" value="Genomic_DNA"/>
</dbReference>
<feature type="domain" description="BIG2" evidence="2">
    <location>
        <begin position="229"/>
        <end position="311"/>
    </location>
</feature>
<reference evidence="4" key="1">
    <citation type="submission" date="2017-06" db="EMBL/GenBank/DDBJ databases">
        <title>Genome analysis of Fimbriiglobus ruber SP5, the first member of the order Planctomycetales with confirmed chitinolytic capability.</title>
        <authorList>
            <person name="Ravin N.V."/>
            <person name="Rakitin A.L."/>
            <person name="Ivanova A.A."/>
            <person name="Beletsky A.V."/>
            <person name="Kulichevskaya I.S."/>
            <person name="Mardanov A.V."/>
            <person name="Dedysh S.N."/>
        </authorList>
    </citation>
    <scope>NUCLEOTIDE SEQUENCE [LARGE SCALE GENOMIC DNA]</scope>
    <source>
        <strain evidence="4">SP5</strain>
    </source>
</reference>
<gene>
    <name evidence="3" type="ORF">FRUB_02310</name>
</gene>
<dbReference type="PANTHER" id="PTHR35889:SF3">
    <property type="entry name" value="F-BOX DOMAIN-CONTAINING PROTEIN"/>
    <property type="match status" value="1"/>
</dbReference>
<keyword evidence="1" id="KW-0732">Signal</keyword>
<evidence type="ECO:0000259" key="2">
    <source>
        <dbReference type="SMART" id="SM00635"/>
    </source>
</evidence>
<dbReference type="PANTHER" id="PTHR35889">
    <property type="entry name" value="CYCLOINULO-OLIGOSACCHARIDE FRUCTANOTRANSFERASE-RELATED"/>
    <property type="match status" value="1"/>
</dbReference>
<keyword evidence="4" id="KW-1185">Reference proteome</keyword>
<feature type="signal peptide" evidence="1">
    <location>
        <begin position="1"/>
        <end position="23"/>
    </location>
</feature>
<name>A0A225E0P5_9BACT</name>
<sequence length="816" mass="88965">MTTLSRAGFALLFGLLAHGWCPAAEGPEGFSTVAADPNAVRLVGPEATWSLLVTGLATDGTQVDLTRQAIYQSRNPEVASVSSDGRVRGVRDGRTAIDVAVGRHTMAVAVEVVESGRPRPLHFENDVMPILGRYGCNSSGCHGKAEGQGGFKLSVFGFDPTADYAALIKEGRGRRVFPAAPDASLLLLKASGRTAHGGGTRVKPESEDFAILRTWVAAGGPVGDLAAPRVESIRVDPAERVMGMRASQQVRVVARYTDGRETDVTTHARFQVNNEGVATVSAEGLVTTTDAPGDVAVMAAYMGQVGAFRAFVPRSGPLVTGNRPPQFNFIDEFVDKKLAALRITPSPVCDDATFLRRATLDLTGTLPTAAEARRFLADTAADKRTRLVDDLLARPEFADLMALKWADVLRVDRQALGHQRAYAYYRWLRESFATNKPFDQLARELVTADGLLAESGPANFYKVVTKPGEMANTLSQVFLGVRIACAECHHHPYDRWAQTDYAGMVAYFAPVSVRGGQTAEALFYQGDAVTQHPRTKESVPAHALGTVPPFSDPAQKITGDRRVELAVWMTNPSNPYFARNAANRVWAHLLGRGLVEPVDDARATNPPTNPELLDALARSLVERRYDLRALIRVITQSRVYQTSTAPNETNDRDEQNYSRGLFKRPDAEVLLDMIGRATGAPERFPGSPAGIRAVQLWDSKARNDFLKLFGRPVRASACECERSHEPSVAQVLNLLNSPAIEAKLSHPAGTVVRLSRQTDDAALVDELYLTFFTRLPTRAERERATAHLHKNPSARVRAVDDLAWAMLNSLEFAFNH</sequence>
<dbReference type="Pfam" id="PF02368">
    <property type="entry name" value="Big_2"/>
    <property type="match status" value="2"/>
</dbReference>
<protein>
    <recommendedName>
        <fullName evidence="2">BIG2 domain-containing protein</fullName>
    </recommendedName>
</protein>
<feature type="domain" description="BIG2" evidence="2">
    <location>
        <begin position="29"/>
        <end position="111"/>
    </location>
</feature>
<dbReference type="InterPro" id="IPR003343">
    <property type="entry name" value="Big_2"/>
</dbReference>
<dbReference type="RefSeq" id="WP_088253659.1">
    <property type="nucleotide sequence ID" value="NZ_NIDE01000003.1"/>
</dbReference>
<proteinExistence type="predicted"/>
<dbReference type="Gene3D" id="2.60.40.1080">
    <property type="match status" value="2"/>
</dbReference>
<dbReference type="Proteomes" id="UP000214646">
    <property type="component" value="Unassembled WGS sequence"/>
</dbReference>
<comment type="caution">
    <text evidence="3">The sequence shown here is derived from an EMBL/GenBank/DDBJ whole genome shotgun (WGS) entry which is preliminary data.</text>
</comment>
<dbReference type="InterPro" id="IPR022655">
    <property type="entry name" value="DUF1553"/>
</dbReference>
<evidence type="ECO:0000313" key="3">
    <source>
        <dbReference type="EMBL" id="OWK44378.1"/>
    </source>
</evidence>
<dbReference type="AlphaFoldDB" id="A0A225E0P5"/>
<evidence type="ECO:0000256" key="1">
    <source>
        <dbReference type="SAM" id="SignalP"/>
    </source>
</evidence>
<organism evidence="3 4">
    <name type="scientific">Fimbriiglobus ruber</name>
    <dbReference type="NCBI Taxonomy" id="1908690"/>
    <lineage>
        <taxon>Bacteria</taxon>
        <taxon>Pseudomonadati</taxon>
        <taxon>Planctomycetota</taxon>
        <taxon>Planctomycetia</taxon>
        <taxon>Gemmatales</taxon>
        <taxon>Gemmataceae</taxon>
        <taxon>Fimbriiglobus</taxon>
    </lineage>
</organism>
<feature type="chain" id="PRO_5012262658" description="BIG2 domain-containing protein" evidence="1">
    <location>
        <begin position="24"/>
        <end position="816"/>
    </location>
</feature>
<dbReference type="InterPro" id="IPR008964">
    <property type="entry name" value="Invasin/intimin_cell_adhesion"/>
</dbReference>
<dbReference type="Pfam" id="PF07583">
    <property type="entry name" value="PSCyt2"/>
    <property type="match status" value="1"/>
</dbReference>
<dbReference type="SUPFAM" id="SSF49373">
    <property type="entry name" value="Invasin/intimin cell-adhesion fragments"/>
    <property type="match status" value="1"/>
</dbReference>
<dbReference type="SMART" id="SM00635">
    <property type="entry name" value="BID_2"/>
    <property type="match status" value="2"/>
</dbReference>
<evidence type="ECO:0000313" key="4">
    <source>
        <dbReference type="Proteomes" id="UP000214646"/>
    </source>
</evidence>